<dbReference type="AlphaFoldDB" id="A0A0R2KXN0"/>
<dbReference type="EMBL" id="JQBX01000006">
    <property type="protein sequence ID" value="KRN94299.1"/>
    <property type="molecule type" value="Genomic_DNA"/>
</dbReference>
<dbReference type="RefSeq" id="WP_057802411.1">
    <property type="nucleotide sequence ID" value="NZ_JQBX01000006.1"/>
</dbReference>
<sequence length="869" mass="96529">MNKLLLRDIKNSAGRFIAILLIIMLGVLLFVGVKATGPSLNDTLQLEVNKQKLSDIRVISDKGFTSKDVSAAQKVQGSQIELSKFKYVIGGKNKDAVALYGLNSDLKQNQFKLTSGRLPKNDGEILLDQRAKQKEEYQLGDRFTFAKSADLKDDQYKIVGFVDSPIYIDDSSRGSANLGSGNVQYFAYVSDDSINIPVNNLMNIRFESLQQEQLFSDKYKTKLNSKLGKIKLALNKRKNARANEIASTGLSQIADAQAKLNEAQSQLAKTKAQTSKINGSNREANEKLEQQADELNQKQSQLESQKSSILKRAEPNYIWQERSDLPGFTGYGESSKRISAIANVFPAFFFLLAALITFTTVMRMVEESRGQIGTLKALGFSKMAIGYEYTSYAFWAGILGAIIGAGLGNQLLPRFVISMYKNYVLGPPVISYDWSSIIIAIVLSMVVTVGAALFVVLKETRDSPSALMRPKAPKNAKKILLERIPFIWKRLKFNQKISYRNLFRFKTRGLMTILGIAGGTALILTGFGISNSISATANLQFKKVINYDLVLQSKTVQSLDSVRKTIESDKNYQSSTIVHTSTASVRQNGKKVNDITMYVPNSNNGLTGFITLKDYQNGEAMRLKSDGVIITQKMAKILNLKQGQSIEISVDGKHPTNFKVSGIAKNYVGNFIYMPRALYQQKIADNPKMQTLLVKIKNSSDADNNLAKNWMKKNSNILGISFVNDQSAIVDDMTKQLGPVVMIFILLSGLLSFIVLYNLNNINISERLRELSTIKVLGFLNPEVTMYVARESIILAALGIILGFGLGNLLTDYVIRQAETDTVVFPLTIEPIGYIVATVLMILFNLIVVYLTHRRLKKVDMVEALKSNE</sequence>
<dbReference type="InterPro" id="IPR038766">
    <property type="entry name" value="Membrane_comp_ABC_pdt"/>
</dbReference>
<evidence type="ECO:0000313" key="11">
    <source>
        <dbReference type="Proteomes" id="UP000051859"/>
    </source>
</evidence>
<evidence type="ECO:0000256" key="4">
    <source>
        <dbReference type="ARBA" id="ARBA00022989"/>
    </source>
</evidence>
<name>A0A0R2KXN0_9LACO</name>
<feature type="transmembrane region" description="Helical" evidence="7">
    <location>
        <begin position="432"/>
        <end position="457"/>
    </location>
</feature>
<dbReference type="PATRIC" id="fig|331679.3.peg.1513"/>
<dbReference type="STRING" id="331679.IV81_GL001479"/>
<feature type="domain" description="ABC3 transporter permease C-terminal" evidence="8">
    <location>
        <begin position="343"/>
        <end position="460"/>
    </location>
</feature>
<feature type="coiled-coil region" evidence="6">
    <location>
        <begin position="253"/>
        <end position="312"/>
    </location>
</feature>
<protein>
    <submittedName>
        <fullName evidence="10">Peptide ABC transporter permease</fullName>
    </submittedName>
</protein>
<feature type="transmembrane region" description="Helical" evidence="7">
    <location>
        <begin position="12"/>
        <end position="33"/>
    </location>
</feature>
<keyword evidence="5 7" id="KW-0472">Membrane</keyword>
<dbReference type="Pfam" id="PF02687">
    <property type="entry name" value="FtsX"/>
    <property type="match status" value="2"/>
</dbReference>
<keyword evidence="4 7" id="KW-1133">Transmembrane helix</keyword>
<gene>
    <name evidence="10" type="ORF">IV81_GL001479</name>
</gene>
<evidence type="ECO:0000256" key="1">
    <source>
        <dbReference type="ARBA" id="ARBA00004651"/>
    </source>
</evidence>
<evidence type="ECO:0000256" key="3">
    <source>
        <dbReference type="ARBA" id="ARBA00022692"/>
    </source>
</evidence>
<keyword evidence="11" id="KW-1185">Reference proteome</keyword>
<dbReference type="PANTHER" id="PTHR30287:SF1">
    <property type="entry name" value="INNER MEMBRANE PROTEIN"/>
    <property type="match status" value="1"/>
</dbReference>
<dbReference type="PANTHER" id="PTHR30287">
    <property type="entry name" value="MEMBRANE COMPONENT OF PREDICTED ABC SUPERFAMILY METABOLITE UPTAKE TRANSPORTER"/>
    <property type="match status" value="1"/>
</dbReference>
<evidence type="ECO:0000313" key="10">
    <source>
        <dbReference type="EMBL" id="KRN94299.1"/>
    </source>
</evidence>
<feature type="transmembrane region" description="Helical" evidence="7">
    <location>
        <begin position="509"/>
        <end position="529"/>
    </location>
</feature>
<accession>A0A0R2KXN0</accession>
<dbReference type="Proteomes" id="UP000051859">
    <property type="component" value="Unassembled WGS sequence"/>
</dbReference>
<evidence type="ECO:0000259" key="8">
    <source>
        <dbReference type="Pfam" id="PF02687"/>
    </source>
</evidence>
<comment type="caution">
    <text evidence="10">The sequence shown here is derived from an EMBL/GenBank/DDBJ whole genome shotgun (WGS) entry which is preliminary data.</text>
</comment>
<keyword evidence="6" id="KW-0175">Coiled coil</keyword>
<feature type="domain" description="MacB-like periplasmic core" evidence="9">
    <location>
        <begin position="510"/>
        <end position="703"/>
    </location>
</feature>
<proteinExistence type="predicted"/>
<dbReference type="Pfam" id="PF12704">
    <property type="entry name" value="MacB_PCD"/>
    <property type="match status" value="1"/>
</dbReference>
<feature type="transmembrane region" description="Helical" evidence="7">
    <location>
        <begin position="793"/>
        <end position="811"/>
    </location>
</feature>
<evidence type="ECO:0000256" key="7">
    <source>
        <dbReference type="SAM" id="Phobius"/>
    </source>
</evidence>
<evidence type="ECO:0000259" key="9">
    <source>
        <dbReference type="Pfam" id="PF12704"/>
    </source>
</evidence>
<feature type="transmembrane region" description="Helical" evidence="7">
    <location>
        <begin position="831"/>
        <end position="851"/>
    </location>
</feature>
<dbReference type="InterPro" id="IPR025857">
    <property type="entry name" value="MacB_PCD"/>
</dbReference>
<feature type="transmembrane region" description="Helical" evidence="7">
    <location>
        <begin position="392"/>
        <end position="412"/>
    </location>
</feature>
<feature type="transmembrane region" description="Helical" evidence="7">
    <location>
        <begin position="737"/>
        <end position="759"/>
    </location>
</feature>
<keyword evidence="2" id="KW-1003">Cell membrane</keyword>
<feature type="domain" description="ABC3 transporter permease C-terminal" evidence="8">
    <location>
        <begin position="742"/>
        <end position="858"/>
    </location>
</feature>
<feature type="transmembrane region" description="Helical" evidence="7">
    <location>
        <begin position="344"/>
        <end position="365"/>
    </location>
</feature>
<evidence type="ECO:0000256" key="2">
    <source>
        <dbReference type="ARBA" id="ARBA00022475"/>
    </source>
</evidence>
<comment type="subcellular location">
    <subcellularLocation>
        <location evidence="1">Cell membrane</location>
        <topology evidence="1">Multi-pass membrane protein</topology>
    </subcellularLocation>
</comment>
<dbReference type="InterPro" id="IPR003838">
    <property type="entry name" value="ABC3_permease_C"/>
</dbReference>
<evidence type="ECO:0000256" key="6">
    <source>
        <dbReference type="SAM" id="Coils"/>
    </source>
</evidence>
<keyword evidence="3 7" id="KW-0812">Transmembrane</keyword>
<evidence type="ECO:0000256" key="5">
    <source>
        <dbReference type="ARBA" id="ARBA00023136"/>
    </source>
</evidence>
<dbReference type="GO" id="GO:0005886">
    <property type="term" value="C:plasma membrane"/>
    <property type="evidence" value="ECO:0007669"/>
    <property type="project" value="UniProtKB-SubCell"/>
</dbReference>
<organism evidence="10 11">
    <name type="scientific">Pediococcus stilesii</name>
    <dbReference type="NCBI Taxonomy" id="331679"/>
    <lineage>
        <taxon>Bacteria</taxon>
        <taxon>Bacillati</taxon>
        <taxon>Bacillota</taxon>
        <taxon>Bacilli</taxon>
        <taxon>Lactobacillales</taxon>
        <taxon>Lactobacillaceae</taxon>
        <taxon>Pediococcus</taxon>
    </lineage>
</organism>
<reference evidence="10 11" key="1">
    <citation type="journal article" date="2015" name="Genome Announc.">
        <title>Expanding the biotechnology potential of lactobacilli through comparative genomics of 213 strains and associated genera.</title>
        <authorList>
            <person name="Sun Z."/>
            <person name="Harris H.M."/>
            <person name="McCann A."/>
            <person name="Guo C."/>
            <person name="Argimon S."/>
            <person name="Zhang W."/>
            <person name="Yang X."/>
            <person name="Jeffery I.B."/>
            <person name="Cooney J.C."/>
            <person name="Kagawa T.F."/>
            <person name="Liu W."/>
            <person name="Song Y."/>
            <person name="Salvetti E."/>
            <person name="Wrobel A."/>
            <person name="Rasinkangas P."/>
            <person name="Parkhill J."/>
            <person name="Rea M.C."/>
            <person name="O'Sullivan O."/>
            <person name="Ritari J."/>
            <person name="Douillard F.P."/>
            <person name="Paul Ross R."/>
            <person name="Yang R."/>
            <person name="Briner A.E."/>
            <person name="Felis G.E."/>
            <person name="de Vos W.M."/>
            <person name="Barrangou R."/>
            <person name="Klaenhammer T.R."/>
            <person name="Caufield P.W."/>
            <person name="Cui Y."/>
            <person name="Zhang H."/>
            <person name="O'Toole P.W."/>
        </authorList>
    </citation>
    <scope>NUCLEOTIDE SEQUENCE [LARGE SCALE GENOMIC DNA]</scope>
    <source>
        <strain evidence="10 11">DSM 18001</strain>
    </source>
</reference>